<dbReference type="PANTHER" id="PTHR16517">
    <property type="entry name" value="TUBBY-RELATED"/>
    <property type="match status" value="1"/>
</dbReference>
<name>A0AAD4S7T8_9MAGN</name>
<evidence type="ECO:0000259" key="2">
    <source>
        <dbReference type="Pfam" id="PF01167"/>
    </source>
</evidence>
<evidence type="ECO:0000313" key="4">
    <source>
        <dbReference type="Proteomes" id="UP001202328"/>
    </source>
</evidence>
<evidence type="ECO:0000256" key="1">
    <source>
        <dbReference type="ARBA" id="ARBA00007129"/>
    </source>
</evidence>
<dbReference type="PRINTS" id="PR01573">
    <property type="entry name" value="SUPERTUBBY"/>
</dbReference>
<comment type="caution">
    <text evidence="3">The sequence shown here is derived from an EMBL/GenBank/DDBJ whole genome shotgun (WGS) entry which is preliminary data.</text>
</comment>
<gene>
    <name evidence="3" type="ORF">MKW98_031669</name>
</gene>
<evidence type="ECO:0000313" key="3">
    <source>
        <dbReference type="EMBL" id="KAI3864077.1"/>
    </source>
</evidence>
<dbReference type="Pfam" id="PF01167">
    <property type="entry name" value="Tub"/>
    <property type="match status" value="1"/>
</dbReference>
<dbReference type="AlphaFoldDB" id="A0AAD4S7T8"/>
<comment type="similarity">
    <text evidence="1">Belongs to the TUB family.</text>
</comment>
<dbReference type="InterPro" id="IPR025659">
    <property type="entry name" value="Tubby-like_C"/>
</dbReference>
<reference evidence="3" key="1">
    <citation type="submission" date="2022-04" db="EMBL/GenBank/DDBJ databases">
        <title>A functionally conserved STORR gene fusion in Papaver species that diverged 16.8 million years ago.</title>
        <authorList>
            <person name="Catania T."/>
        </authorList>
    </citation>
    <scope>NUCLEOTIDE SEQUENCE</scope>
    <source>
        <strain evidence="3">S-188037</strain>
    </source>
</reference>
<protein>
    <recommendedName>
        <fullName evidence="2">Tubby C-terminal domain-containing protein</fullName>
    </recommendedName>
</protein>
<dbReference type="Proteomes" id="UP001202328">
    <property type="component" value="Unassembled WGS sequence"/>
</dbReference>
<keyword evidence="4" id="KW-1185">Reference proteome</keyword>
<sequence>PGPRETIIQCFIKRNRTAQTYYLGLTPALTDNGKFLLAARKARRTTCTDYIISIDADDMSKGSGTYIGKLRSNFFGTKFTVYDSQPPYAVAMVSKSLSNRLVGSKQVTPRVPVGNYPVAHIAYELNVLGSRGPRRMHCVMDGIPATSIEPGGTAPTQTEFPLSNLESFPMLPFFRSKSSAQKESCVSGPLVDHKEGFLVLKNKSPRWHEQLQCWCLNFRVRVTVASVKNFSWLLLRRMDHLGQNMRRSCSSSAKLERTCSLWIISIQFQLSRHLPSALAVLTPRLPVNNLNKYKAIFCTILKGVSDYCSSRWQCARRSW</sequence>
<dbReference type="SUPFAM" id="SSF54518">
    <property type="entry name" value="Tubby C-terminal domain-like"/>
    <property type="match status" value="1"/>
</dbReference>
<dbReference type="InterPro" id="IPR000007">
    <property type="entry name" value="Tubby_C"/>
</dbReference>
<feature type="non-terminal residue" evidence="3">
    <location>
        <position position="319"/>
    </location>
</feature>
<organism evidence="3 4">
    <name type="scientific">Papaver atlanticum</name>
    <dbReference type="NCBI Taxonomy" id="357466"/>
    <lineage>
        <taxon>Eukaryota</taxon>
        <taxon>Viridiplantae</taxon>
        <taxon>Streptophyta</taxon>
        <taxon>Embryophyta</taxon>
        <taxon>Tracheophyta</taxon>
        <taxon>Spermatophyta</taxon>
        <taxon>Magnoliopsida</taxon>
        <taxon>Ranunculales</taxon>
        <taxon>Papaveraceae</taxon>
        <taxon>Papaveroideae</taxon>
        <taxon>Papaver</taxon>
    </lineage>
</organism>
<feature type="domain" description="Tubby C-terminal" evidence="2">
    <location>
        <begin position="1"/>
        <end position="231"/>
    </location>
</feature>
<dbReference type="EMBL" id="JAJJMB010014022">
    <property type="protein sequence ID" value="KAI3864077.1"/>
    <property type="molecule type" value="Genomic_DNA"/>
</dbReference>
<dbReference type="PANTHER" id="PTHR16517:SF158">
    <property type="entry name" value="TUBBY-LIKE F-BOX PROTEIN 9"/>
    <property type="match status" value="1"/>
</dbReference>
<dbReference type="Gene3D" id="3.20.90.10">
    <property type="entry name" value="Tubby Protein, Chain A"/>
    <property type="match status" value="1"/>
</dbReference>
<proteinExistence type="inferred from homology"/>
<accession>A0AAD4S7T8</accession>